<proteinExistence type="predicted"/>
<organism evidence="1">
    <name type="scientific">Anguilla anguilla</name>
    <name type="common">European freshwater eel</name>
    <name type="synonym">Muraena anguilla</name>
    <dbReference type="NCBI Taxonomy" id="7936"/>
    <lineage>
        <taxon>Eukaryota</taxon>
        <taxon>Metazoa</taxon>
        <taxon>Chordata</taxon>
        <taxon>Craniata</taxon>
        <taxon>Vertebrata</taxon>
        <taxon>Euteleostomi</taxon>
        <taxon>Actinopterygii</taxon>
        <taxon>Neopterygii</taxon>
        <taxon>Teleostei</taxon>
        <taxon>Anguilliformes</taxon>
        <taxon>Anguillidae</taxon>
        <taxon>Anguilla</taxon>
    </lineage>
</organism>
<name>A0A0E9RWP7_ANGAN</name>
<evidence type="ECO:0000313" key="1">
    <source>
        <dbReference type="EMBL" id="JAH32703.1"/>
    </source>
</evidence>
<reference evidence="1" key="2">
    <citation type="journal article" date="2015" name="Fish Shellfish Immunol.">
        <title>Early steps in the European eel (Anguilla anguilla)-Vibrio vulnificus interaction in the gills: Role of the RtxA13 toxin.</title>
        <authorList>
            <person name="Callol A."/>
            <person name="Pajuelo D."/>
            <person name="Ebbesson L."/>
            <person name="Teles M."/>
            <person name="MacKenzie S."/>
            <person name="Amaro C."/>
        </authorList>
    </citation>
    <scope>NUCLEOTIDE SEQUENCE</scope>
</reference>
<dbReference type="EMBL" id="GBXM01075874">
    <property type="protein sequence ID" value="JAH32703.1"/>
    <property type="molecule type" value="Transcribed_RNA"/>
</dbReference>
<protein>
    <submittedName>
        <fullName evidence="1">Uncharacterized protein</fullName>
    </submittedName>
</protein>
<reference evidence="1" key="1">
    <citation type="submission" date="2014-11" db="EMBL/GenBank/DDBJ databases">
        <authorList>
            <person name="Amaro Gonzalez C."/>
        </authorList>
    </citation>
    <scope>NUCLEOTIDE SEQUENCE</scope>
</reference>
<dbReference type="AlphaFoldDB" id="A0A0E9RWP7"/>
<accession>A0A0E9RWP7</accession>
<sequence length="51" mass="5590">MCTLSQDELQTTAEIVPPCQGAKSREANWNCLAYSLKDAHSPWTLWAPAGV</sequence>